<evidence type="ECO:0000313" key="3">
    <source>
        <dbReference type="Ensembl" id="ENSTMTP00000014144.1"/>
    </source>
</evidence>
<reference evidence="3" key="1">
    <citation type="submission" date="2025-08" db="UniProtKB">
        <authorList>
            <consortium name="Ensembl"/>
        </authorList>
    </citation>
    <scope>IDENTIFICATION</scope>
</reference>
<dbReference type="GeneTree" id="ENSGT00990000205433"/>
<dbReference type="AlphaFoldDB" id="A0A674J3Q9"/>
<dbReference type="InterPro" id="IPR050779">
    <property type="entry name" value="Transglutaminase"/>
</dbReference>
<evidence type="ECO:0000313" key="4">
    <source>
        <dbReference type="Proteomes" id="UP000472274"/>
    </source>
</evidence>
<accession>A0A674J3Q9</accession>
<evidence type="ECO:0000259" key="2">
    <source>
        <dbReference type="Pfam" id="PF00868"/>
    </source>
</evidence>
<organism evidence="3 4">
    <name type="scientific">Terrapene triunguis</name>
    <name type="common">Three-toed box turtle</name>
    <dbReference type="NCBI Taxonomy" id="2587831"/>
    <lineage>
        <taxon>Eukaryota</taxon>
        <taxon>Metazoa</taxon>
        <taxon>Chordata</taxon>
        <taxon>Craniata</taxon>
        <taxon>Vertebrata</taxon>
        <taxon>Euteleostomi</taxon>
        <taxon>Archelosauria</taxon>
        <taxon>Testudinata</taxon>
        <taxon>Testudines</taxon>
        <taxon>Cryptodira</taxon>
        <taxon>Durocryptodira</taxon>
        <taxon>Testudinoidea</taxon>
        <taxon>Emydidae</taxon>
        <taxon>Terrapene</taxon>
    </lineage>
</organism>
<dbReference type="Pfam" id="PF00868">
    <property type="entry name" value="Transglut_N"/>
    <property type="match status" value="1"/>
</dbReference>
<dbReference type="GO" id="GO:0003810">
    <property type="term" value="F:protein-glutamine gamma-glutamyltransferase activity"/>
    <property type="evidence" value="ECO:0007669"/>
    <property type="project" value="TreeGrafter"/>
</dbReference>
<dbReference type="Ensembl" id="ENSTMTT00000014632.1">
    <property type="protein sequence ID" value="ENSTMTP00000014144.1"/>
    <property type="gene ID" value="ENSTMTG00000010296.1"/>
</dbReference>
<protein>
    <recommendedName>
        <fullName evidence="2">Transglutaminase N-terminal domain-containing protein</fullName>
    </recommendedName>
</protein>
<comment type="similarity">
    <text evidence="1">Belongs to the transglutaminase superfamily. Transglutaminase family.</text>
</comment>
<evidence type="ECO:0000256" key="1">
    <source>
        <dbReference type="ARBA" id="ARBA00005968"/>
    </source>
</evidence>
<sequence length="117" mass="12941">MLNLTPRSKQVPSLTLTNINWQLEANANAHHTDKYSSTELIVRRGQAFTIILTFNRALQTGESLTFIAETGNAPTSVPHTNRFLPHRLVMSFPCRCPLALSEGGNNARTNSPPQSHC</sequence>
<dbReference type="InParanoid" id="A0A674J3Q9"/>
<dbReference type="PANTHER" id="PTHR11590:SF36">
    <property type="entry name" value="PROTEIN-GLUTAMINE GAMMA-GLUTAMYLTRANSFERASE E"/>
    <property type="match status" value="1"/>
</dbReference>
<dbReference type="InterPro" id="IPR013783">
    <property type="entry name" value="Ig-like_fold"/>
</dbReference>
<name>A0A674J3Q9_9SAUR</name>
<dbReference type="InterPro" id="IPR014756">
    <property type="entry name" value="Ig_E-set"/>
</dbReference>
<keyword evidence="4" id="KW-1185">Reference proteome</keyword>
<proteinExistence type="inferred from homology"/>
<dbReference type="SUPFAM" id="SSF81296">
    <property type="entry name" value="E set domains"/>
    <property type="match status" value="1"/>
</dbReference>
<feature type="domain" description="Transglutaminase N-terminal" evidence="2">
    <location>
        <begin position="18"/>
        <end position="81"/>
    </location>
</feature>
<dbReference type="Gene3D" id="2.60.40.10">
    <property type="entry name" value="Immunoglobulins"/>
    <property type="match status" value="1"/>
</dbReference>
<dbReference type="InterPro" id="IPR001102">
    <property type="entry name" value="Transglutaminase_N"/>
</dbReference>
<dbReference type="PANTHER" id="PTHR11590">
    <property type="entry name" value="PROTEIN-GLUTAMINE GAMMA-GLUTAMYLTRANSFERASE"/>
    <property type="match status" value="1"/>
</dbReference>
<reference evidence="3" key="2">
    <citation type="submission" date="2025-09" db="UniProtKB">
        <authorList>
            <consortium name="Ensembl"/>
        </authorList>
    </citation>
    <scope>IDENTIFICATION</scope>
</reference>
<dbReference type="Proteomes" id="UP000472274">
    <property type="component" value="Unplaced"/>
</dbReference>